<dbReference type="PANTHER" id="PTHR10000:SF53">
    <property type="entry name" value="5-AMINO-6-(5-PHOSPHO-D-RIBITYLAMINO)URACIL PHOSPHATASE YBJI-RELATED"/>
    <property type="match status" value="1"/>
</dbReference>
<dbReference type="SUPFAM" id="SSF56784">
    <property type="entry name" value="HAD-like"/>
    <property type="match status" value="1"/>
</dbReference>
<evidence type="ECO:0000313" key="2">
    <source>
        <dbReference type="Proteomes" id="UP001146336"/>
    </source>
</evidence>
<dbReference type="EMBL" id="JAOZFC020000001">
    <property type="protein sequence ID" value="MDF9299293.1"/>
    <property type="molecule type" value="Genomic_DNA"/>
</dbReference>
<organism evidence="1 2">
    <name type="scientific">Weissella fermenti</name>
    <dbReference type="NCBI Taxonomy" id="2987699"/>
    <lineage>
        <taxon>Bacteria</taxon>
        <taxon>Bacillati</taxon>
        <taxon>Bacillota</taxon>
        <taxon>Bacilli</taxon>
        <taxon>Lactobacillales</taxon>
        <taxon>Lactobacillaceae</taxon>
        <taxon>Weissella</taxon>
    </lineage>
</organism>
<evidence type="ECO:0000313" key="1">
    <source>
        <dbReference type="EMBL" id="MDF9299293.1"/>
    </source>
</evidence>
<dbReference type="InterPro" id="IPR036412">
    <property type="entry name" value="HAD-like_sf"/>
</dbReference>
<dbReference type="InterPro" id="IPR023214">
    <property type="entry name" value="HAD_sf"/>
</dbReference>
<dbReference type="Gene3D" id="3.40.50.1000">
    <property type="entry name" value="HAD superfamily/HAD-like"/>
    <property type="match status" value="1"/>
</dbReference>
<reference evidence="1" key="1">
    <citation type="submission" date="2023-03" db="EMBL/GenBank/DDBJ databases">
        <title>Comparative genomics of Weissella fermenti BK2, and weissella type species.</title>
        <authorList>
            <person name="Lee J.K."/>
            <person name="Baek J.H."/>
            <person name="Kim J.M."/>
            <person name="Choi D.G."/>
            <person name="Jeon C.O."/>
        </authorList>
    </citation>
    <scope>NUCLEOTIDE SEQUENCE</scope>
    <source>
        <strain evidence="1">BK2</strain>
    </source>
</reference>
<gene>
    <name evidence="1" type="ORF">OIT47_003080</name>
</gene>
<dbReference type="Gene3D" id="3.30.1240.10">
    <property type="match status" value="1"/>
</dbReference>
<keyword evidence="2" id="KW-1185">Reference proteome</keyword>
<sequence>MINKLIATDLDGTFWTDDKRFNEVKFENLLDHLEAVGGHFVVSTGNDRATVDRVMNKFIGRFDYVVNNGAQIITKENHTVGLHKIGHDLSAEIYRTILSMDVQLEHGIVFVTDRVGYMFSSDRGQGNLAYIMEDEFPELQSIDSVKDINEEILKIIIRVSEGVAESVMDNIQASVRNAAHVTTSGYGAIDIVPANTNKAVGLAELAKYYNLSLSQELVAFGDGRNDLEMLQVADTGYAMPNGDQELVKVFPTAHSDNNHDGVLDTLLLR</sequence>
<protein>
    <submittedName>
        <fullName evidence="1">HAD-IIB family hydrolase</fullName>
    </submittedName>
</protein>
<dbReference type="PROSITE" id="PS01229">
    <property type="entry name" value="COF_2"/>
    <property type="match status" value="1"/>
</dbReference>
<dbReference type="Proteomes" id="UP001146336">
    <property type="component" value="Unassembled WGS sequence"/>
</dbReference>
<dbReference type="GO" id="GO:0016787">
    <property type="term" value="F:hydrolase activity"/>
    <property type="evidence" value="ECO:0007669"/>
    <property type="project" value="UniProtKB-KW"/>
</dbReference>
<dbReference type="Pfam" id="PF08282">
    <property type="entry name" value="Hydrolase_3"/>
    <property type="match status" value="1"/>
</dbReference>
<dbReference type="RefSeq" id="WP_199403992.1">
    <property type="nucleotide sequence ID" value="NZ_JAOZFC020000001.1"/>
</dbReference>
<comment type="caution">
    <text evidence="1">The sequence shown here is derived from an EMBL/GenBank/DDBJ whole genome shotgun (WGS) entry which is preliminary data.</text>
</comment>
<dbReference type="PANTHER" id="PTHR10000">
    <property type="entry name" value="PHOSPHOSERINE PHOSPHATASE"/>
    <property type="match status" value="1"/>
</dbReference>
<keyword evidence="1" id="KW-0378">Hydrolase</keyword>
<name>A0ABT6D1E2_9LACO</name>
<accession>A0ABT6D1E2</accession>
<dbReference type="InterPro" id="IPR006379">
    <property type="entry name" value="HAD-SF_hydro_IIB"/>
</dbReference>
<proteinExistence type="predicted"/>
<dbReference type="NCBIfam" id="TIGR01484">
    <property type="entry name" value="HAD-SF-IIB"/>
    <property type="match status" value="1"/>
</dbReference>